<keyword evidence="1" id="KW-0472">Membrane</keyword>
<dbReference type="eggNOG" id="ENOG502SWCH">
    <property type="taxonomic scope" value="Eukaryota"/>
</dbReference>
<dbReference type="InParanoid" id="B4M3U2"/>
<dbReference type="OMA" id="VANCWTG"/>
<dbReference type="Proteomes" id="UP000008792">
    <property type="component" value="Unassembled WGS sequence"/>
</dbReference>
<dbReference type="KEGG" id="dvi:6632891"/>
<keyword evidence="3" id="KW-1185">Reference proteome</keyword>
<feature type="transmembrane region" description="Helical" evidence="1">
    <location>
        <begin position="106"/>
        <end position="123"/>
    </location>
</feature>
<dbReference type="AlphaFoldDB" id="B4M3U2"/>
<feature type="transmembrane region" description="Helical" evidence="1">
    <location>
        <begin position="319"/>
        <end position="337"/>
    </location>
</feature>
<reference evidence="2 3" key="1">
    <citation type="journal article" date="2007" name="Nature">
        <title>Evolution of genes and genomes on the Drosophila phylogeny.</title>
        <authorList>
            <consortium name="Drosophila 12 Genomes Consortium"/>
            <person name="Clark A.G."/>
            <person name="Eisen M.B."/>
            <person name="Smith D.R."/>
            <person name="Bergman C.M."/>
            <person name="Oliver B."/>
            <person name="Markow T.A."/>
            <person name="Kaufman T.C."/>
            <person name="Kellis M."/>
            <person name="Gelbart W."/>
            <person name="Iyer V.N."/>
            <person name="Pollard D.A."/>
            <person name="Sackton T.B."/>
            <person name="Larracuente A.M."/>
            <person name="Singh N.D."/>
            <person name="Abad J.P."/>
            <person name="Abt D.N."/>
            <person name="Adryan B."/>
            <person name="Aguade M."/>
            <person name="Akashi H."/>
            <person name="Anderson W.W."/>
            <person name="Aquadro C.F."/>
            <person name="Ardell D.H."/>
            <person name="Arguello R."/>
            <person name="Artieri C.G."/>
            <person name="Barbash D.A."/>
            <person name="Barker D."/>
            <person name="Barsanti P."/>
            <person name="Batterham P."/>
            <person name="Batzoglou S."/>
            <person name="Begun D."/>
            <person name="Bhutkar A."/>
            <person name="Blanco E."/>
            <person name="Bosak S.A."/>
            <person name="Bradley R.K."/>
            <person name="Brand A.D."/>
            <person name="Brent M.R."/>
            <person name="Brooks A.N."/>
            <person name="Brown R.H."/>
            <person name="Butlin R.K."/>
            <person name="Caggese C."/>
            <person name="Calvi B.R."/>
            <person name="Bernardo de Carvalho A."/>
            <person name="Caspi A."/>
            <person name="Castrezana S."/>
            <person name="Celniker S.E."/>
            <person name="Chang J.L."/>
            <person name="Chapple C."/>
            <person name="Chatterji S."/>
            <person name="Chinwalla A."/>
            <person name="Civetta A."/>
            <person name="Clifton S.W."/>
            <person name="Comeron J.M."/>
            <person name="Costello J.C."/>
            <person name="Coyne J.A."/>
            <person name="Daub J."/>
            <person name="David R.G."/>
            <person name="Delcher A.L."/>
            <person name="Delehaunty K."/>
            <person name="Do C.B."/>
            <person name="Ebling H."/>
            <person name="Edwards K."/>
            <person name="Eickbush T."/>
            <person name="Evans J.D."/>
            <person name="Filipski A."/>
            <person name="Findeiss S."/>
            <person name="Freyhult E."/>
            <person name="Fulton L."/>
            <person name="Fulton R."/>
            <person name="Garcia A.C."/>
            <person name="Gardiner A."/>
            <person name="Garfield D.A."/>
            <person name="Garvin B.E."/>
            <person name="Gibson G."/>
            <person name="Gilbert D."/>
            <person name="Gnerre S."/>
            <person name="Godfrey J."/>
            <person name="Good R."/>
            <person name="Gotea V."/>
            <person name="Gravely B."/>
            <person name="Greenberg A.J."/>
            <person name="Griffiths-Jones S."/>
            <person name="Gross S."/>
            <person name="Guigo R."/>
            <person name="Gustafson E.A."/>
            <person name="Haerty W."/>
            <person name="Hahn M.W."/>
            <person name="Halligan D.L."/>
            <person name="Halpern A.L."/>
            <person name="Halter G.M."/>
            <person name="Han M.V."/>
            <person name="Heger A."/>
            <person name="Hillier L."/>
            <person name="Hinrichs A.S."/>
            <person name="Holmes I."/>
            <person name="Hoskins R.A."/>
            <person name="Hubisz M.J."/>
            <person name="Hultmark D."/>
            <person name="Huntley M.A."/>
            <person name="Jaffe D.B."/>
            <person name="Jagadeeshan S."/>
            <person name="Jeck W.R."/>
            <person name="Johnson J."/>
            <person name="Jones C.D."/>
            <person name="Jordan W.C."/>
            <person name="Karpen G.H."/>
            <person name="Kataoka E."/>
            <person name="Keightley P.D."/>
            <person name="Kheradpour P."/>
            <person name="Kirkness E.F."/>
            <person name="Koerich L.B."/>
            <person name="Kristiansen K."/>
            <person name="Kudrna D."/>
            <person name="Kulathinal R.J."/>
            <person name="Kumar S."/>
            <person name="Kwok R."/>
            <person name="Lander E."/>
            <person name="Langley C.H."/>
            <person name="Lapoint R."/>
            <person name="Lazzaro B.P."/>
            <person name="Lee S.J."/>
            <person name="Levesque L."/>
            <person name="Li R."/>
            <person name="Lin C.F."/>
            <person name="Lin M.F."/>
            <person name="Lindblad-Toh K."/>
            <person name="Llopart A."/>
            <person name="Long M."/>
            <person name="Low L."/>
            <person name="Lozovsky E."/>
            <person name="Lu J."/>
            <person name="Luo M."/>
            <person name="Machado C.A."/>
            <person name="Makalowski W."/>
            <person name="Marzo M."/>
            <person name="Matsuda M."/>
            <person name="Matzkin L."/>
            <person name="McAllister B."/>
            <person name="McBride C.S."/>
            <person name="McKernan B."/>
            <person name="McKernan K."/>
            <person name="Mendez-Lago M."/>
            <person name="Minx P."/>
            <person name="Mollenhauer M.U."/>
            <person name="Montooth K."/>
            <person name="Mount S.M."/>
            <person name="Mu X."/>
            <person name="Myers E."/>
            <person name="Negre B."/>
            <person name="Newfeld S."/>
            <person name="Nielsen R."/>
            <person name="Noor M.A."/>
            <person name="O'Grady P."/>
            <person name="Pachter L."/>
            <person name="Papaceit M."/>
            <person name="Parisi M.J."/>
            <person name="Parisi M."/>
            <person name="Parts L."/>
            <person name="Pedersen J.S."/>
            <person name="Pesole G."/>
            <person name="Phillippy A.M."/>
            <person name="Ponting C.P."/>
            <person name="Pop M."/>
            <person name="Porcelli D."/>
            <person name="Powell J.R."/>
            <person name="Prohaska S."/>
            <person name="Pruitt K."/>
            <person name="Puig M."/>
            <person name="Quesneville H."/>
            <person name="Ram K.R."/>
            <person name="Rand D."/>
            <person name="Rasmussen M.D."/>
            <person name="Reed L.K."/>
            <person name="Reenan R."/>
            <person name="Reily A."/>
            <person name="Remington K.A."/>
            <person name="Rieger T.T."/>
            <person name="Ritchie M.G."/>
            <person name="Robin C."/>
            <person name="Rogers Y.H."/>
            <person name="Rohde C."/>
            <person name="Rozas J."/>
            <person name="Rubenfield M.J."/>
            <person name="Ruiz A."/>
            <person name="Russo S."/>
            <person name="Salzberg S.L."/>
            <person name="Sanchez-Gracia A."/>
            <person name="Saranga D.J."/>
            <person name="Sato H."/>
            <person name="Schaeffer S.W."/>
            <person name="Schatz M.C."/>
            <person name="Schlenke T."/>
            <person name="Schwartz R."/>
            <person name="Segarra C."/>
            <person name="Singh R.S."/>
            <person name="Sirot L."/>
            <person name="Sirota M."/>
            <person name="Sisneros N.B."/>
            <person name="Smith C.D."/>
            <person name="Smith T.F."/>
            <person name="Spieth J."/>
            <person name="Stage D.E."/>
            <person name="Stark A."/>
            <person name="Stephan W."/>
            <person name="Strausberg R.L."/>
            <person name="Strempel S."/>
            <person name="Sturgill D."/>
            <person name="Sutton G."/>
            <person name="Sutton G.G."/>
            <person name="Tao W."/>
            <person name="Teichmann S."/>
            <person name="Tobari Y.N."/>
            <person name="Tomimura Y."/>
            <person name="Tsolas J.M."/>
            <person name="Valente V.L."/>
            <person name="Venter E."/>
            <person name="Venter J.C."/>
            <person name="Vicario S."/>
            <person name="Vieira F.G."/>
            <person name="Vilella A.J."/>
            <person name="Villasante A."/>
            <person name="Walenz B."/>
            <person name="Wang J."/>
            <person name="Wasserman M."/>
            <person name="Watts T."/>
            <person name="Wilson D."/>
            <person name="Wilson R.K."/>
            <person name="Wing R.A."/>
            <person name="Wolfner M.F."/>
            <person name="Wong A."/>
            <person name="Wong G.K."/>
            <person name="Wu C.I."/>
            <person name="Wu G."/>
            <person name="Yamamoto D."/>
            <person name="Yang H.P."/>
            <person name="Yang S.P."/>
            <person name="Yorke J.A."/>
            <person name="Yoshida K."/>
            <person name="Zdobnov E."/>
            <person name="Zhang P."/>
            <person name="Zhang Y."/>
            <person name="Zimin A.V."/>
            <person name="Baldwin J."/>
            <person name="Abdouelleil A."/>
            <person name="Abdulkadir J."/>
            <person name="Abebe A."/>
            <person name="Abera B."/>
            <person name="Abreu J."/>
            <person name="Acer S.C."/>
            <person name="Aftuck L."/>
            <person name="Alexander A."/>
            <person name="An P."/>
            <person name="Anderson E."/>
            <person name="Anderson S."/>
            <person name="Arachi H."/>
            <person name="Azer M."/>
            <person name="Bachantsang P."/>
            <person name="Barry A."/>
            <person name="Bayul T."/>
            <person name="Berlin A."/>
            <person name="Bessette D."/>
            <person name="Bloom T."/>
            <person name="Blye J."/>
            <person name="Boguslavskiy L."/>
            <person name="Bonnet C."/>
            <person name="Boukhgalter B."/>
            <person name="Bourzgui I."/>
            <person name="Brown A."/>
            <person name="Cahill P."/>
            <person name="Channer S."/>
            <person name="Cheshatsang Y."/>
            <person name="Chuda L."/>
            <person name="Citroen M."/>
            <person name="Collymore A."/>
            <person name="Cooke P."/>
            <person name="Costello M."/>
            <person name="D'Aco K."/>
            <person name="Daza R."/>
            <person name="De Haan G."/>
            <person name="DeGray S."/>
            <person name="DeMaso C."/>
            <person name="Dhargay N."/>
            <person name="Dooley K."/>
            <person name="Dooley E."/>
            <person name="Doricent M."/>
            <person name="Dorje P."/>
            <person name="Dorjee K."/>
            <person name="Dupes A."/>
            <person name="Elong R."/>
            <person name="Falk J."/>
            <person name="Farina A."/>
            <person name="Faro S."/>
            <person name="Ferguson D."/>
            <person name="Fisher S."/>
            <person name="Foley C.D."/>
            <person name="Franke A."/>
            <person name="Friedrich D."/>
            <person name="Gadbois L."/>
            <person name="Gearin G."/>
            <person name="Gearin C.R."/>
            <person name="Giannoukos G."/>
            <person name="Goode T."/>
            <person name="Graham J."/>
            <person name="Grandbois E."/>
            <person name="Grewal S."/>
            <person name="Gyaltsen K."/>
            <person name="Hafez N."/>
            <person name="Hagos B."/>
            <person name="Hall J."/>
            <person name="Henson C."/>
            <person name="Hollinger A."/>
            <person name="Honan T."/>
            <person name="Huard M.D."/>
            <person name="Hughes L."/>
            <person name="Hurhula B."/>
            <person name="Husby M.E."/>
            <person name="Kamat A."/>
            <person name="Kanga B."/>
            <person name="Kashin S."/>
            <person name="Khazanovich D."/>
            <person name="Kisner P."/>
            <person name="Lance K."/>
            <person name="Lara M."/>
            <person name="Lee W."/>
            <person name="Lennon N."/>
            <person name="Letendre F."/>
            <person name="LeVine R."/>
            <person name="Lipovsky A."/>
            <person name="Liu X."/>
            <person name="Liu J."/>
            <person name="Liu S."/>
            <person name="Lokyitsang T."/>
            <person name="Lokyitsang Y."/>
            <person name="Lubonja R."/>
            <person name="Lui A."/>
            <person name="MacDonald P."/>
            <person name="Magnisalis V."/>
            <person name="Maru K."/>
            <person name="Matthews C."/>
            <person name="McCusker W."/>
            <person name="McDonough S."/>
            <person name="Mehta T."/>
            <person name="Meldrim J."/>
            <person name="Meneus L."/>
            <person name="Mihai O."/>
            <person name="Mihalev A."/>
            <person name="Mihova T."/>
            <person name="Mittelman R."/>
            <person name="Mlenga V."/>
            <person name="Montmayeur A."/>
            <person name="Mulrain L."/>
            <person name="Navidi A."/>
            <person name="Naylor J."/>
            <person name="Negash T."/>
            <person name="Nguyen T."/>
            <person name="Nguyen N."/>
            <person name="Nicol R."/>
            <person name="Norbu C."/>
            <person name="Norbu N."/>
            <person name="Novod N."/>
            <person name="O'Neill B."/>
            <person name="Osman S."/>
            <person name="Markiewicz E."/>
            <person name="Oyono O.L."/>
            <person name="Patti C."/>
            <person name="Phunkhang P."/>
            <person name="Pierre F."/>
            <person name="Priest M."/>
            <person name="Raghuraman S."/>
            <person name="Rege F."/>
            <person name="Reyes R."/>
            <person name="Rise C."/>
            <person name="Rogov P."/>
            <person name="Ross K."/>
            <person name="Ryan E."/>
            <person name="Settipalli S."/>
            <person name="Shea T."/>
            <person name="Sherpa N."/>
            <person name="Shi L."/>
            <person name="Shih D."/>
            <person name="Sparrow T."/>
            <person name="Spaulding J."/>
            <person name="Stalker J."/>
            <person name="Stange-Thomann N."/>
            <person name="Stavropoulos S."/>
            <person name="Stone C."/>
            <person name="Strader C."/>
            <person name="Tesfaye S."/>
            <person name="Thomson T."/>
            <person name="Thoulutsang Y."/>
            <person name="Thoulutsang D."/>
            <person name="Topham K."/>
            <person name="Topping I."/>
            <person name="Tsamla T."/>
            <person name="Vassiliev H."/>
            <person name="Vo A."/>
            <person name="Wangchuk T."/>
            <person name="Wangdi T."/>
            <person name="Weiand M."/>
            <person name="Wilkinson J."/>
            <person name="Wilson A."/>
            <person name="Yadav S."/>
            <person name="Young G."/>
            <person name="Yu Q."/>
            <person name="Zembek L."/>
            <person name="Zhong D."/>
            <person name="Zimmer A."/>
            <person name="Zwirko Z."/>
            <person name="Jaffe D.B."/>
            <person name="Alvarez P."/>
            <person name="Brockman W."/>
            <person name="Butler J."/>
            <person name="Chin C."/>
            <person name="Gnerre S."/>
            <person name="Grabherr M."/>
            <person name="Kleber M."/>
            <person name="Mauceli E."/>
            <person name="MacCallum I."/>
        </authorList>
    </citation>
    <scope>NUCLEOTIDE SEQUENCE [LARGE SCALE GENOMIC DNA]</scope>
    <source>
        <strain evidence="3">Tucson 15010-1051.87</strain>
    </source>
</reference>
<dbReference type="OrthoDB" id="291792at2759"/>
<evidence type="ECO:0000313" key="2">
    <source>
        <dbReference type="EMBL" id="EDW59303.1"/>
    </source>
</evidence>
<keyword evidence="1" id="KW-0812">Transmembrane</keyword>
<gene>
    <name evidence="2" type="primary">Dvir\GJ10356</name>
    <name evidence="2" type="ORF">Dvir_GJ10356</name>
</gene>
<accession>B4M3U2</accession>
<dbReference type="HOGENOM" id="CLU_058892_0_0_1"/>
<evidence type="ECO:0000256" key="1">
    <source>
        <dbReference type="SAM" id="Phobius"/>
    </source>
</evidence>
<feature type="transmembrane region" description="Helical" evidence="1">
    <location>
        <begin position="78"/>
        <end position="100"/>
    </location>
</feature>
<dbReference type="PANTHER" id="PTHR12459">
    <property type="entry name" value="TRANSMEMBRANE PROTEIN 135-RELATED"/>
    <property type="match status" value="1"/>
</dbReference>
<protein>
    <recommendedName>
        <fullName evidence="4">Transmembrane protein 135 N-terminal domain-containing protein</fullName>
    </recommendedName>
</protein>
<dbReference type="PANTHER" id="PTHR12459:SF15">
    <property type="entry name" value="TRANSMEMBRANE PROTEIN 135"/>
    <property type="match status" value="1"/>
</dbReference>
<proteinExistence type="predicted"/>
<dbReference type="InterPro" id="IPR026749">
    <property type="entry name" value="Tmem135"/>
</dbReference>
<dbReference type="PhylomeDB" id="B4M3U2"/>
<organism evidence="2 3">
    <name type="scientific">Drosophila virilis</name>
    <name type="common">Fruit fly</name>
    <dbReference type="NCBI Taxonomy" id="7244"/>
    <lineage>
        <taxon>Eukaryota</taxon>
        <taxon>Metazoa</taxon>
        <taxon>Ecdysozoa</taxon>
        <taxon>Arthropoda</taxon>
        <taxon>Hexapoda</taxon>
        <taxon>Insecta</taxon>
        <taxon>Pterygota</taxon>
        <taxon>Neoptera</taxon>
        <taxon>Endopterygota</taxon>
        <taxon>Diptera</taxon>
        <taxon>Brachycera</taxon>
        <taxon>Muscomorpha</taxon>
        <taxon>Ephydroidea</taxon>
        <taxon>Drosophilidae</taxon>
        <taxon>Drosophila</taxon>
    </lineage>
</organism>
<name>B4M3U2_DROVI</name>
<dbReference type="EMBL" id="CH940652">
    <property type="protein sequence ID" value="EDW59303.1"/>
    <property type="molecule type" value="Genomic_DNA"/>
</dbReference>
<evidence type="ECO:0000313" key="3">
    <source>
        <dbReference type="Proteomes" id="UP000008792"/>
    </source>
</evidence>
<evidence type="ECO:0008006" key="4">
    <source>
        <dbReference type="Google" id="ProtNLM"/>
    </source>
</evidence>
<keyword evidence="1" id="KW-1133">Transmembrane helix</keyword>
<sequence length="375" mass="42259">MVAPSKPAFVEQLSWRSCNELLHPHSCGRAAWHNLWRFACSNAKYYLPVAMLQLLKQALRGVQVEQLLRAAVWYHAQLVFGGLVNGCLIATFMCLLRQLLGEFRPHTLLFVPAMLGGAFIALVPRRVKQLQHTAIFQAFIESLLVQRANPLTKLVATSRCLQTLLFMGSSAIIMLGKQRCWHNGFWFLTPDCLRPETHLDSTRYVVQGMRKYLLIGLALDIFKAVTSCVKTGHWQLKQLRLETMTWLGCYVGIYRITLCSMQSRADVGQTLQQIVSSFLAGLSFACCPKLTILSYALLEAGRTLWGRVKSQRRQARFGYSDLLYPLALAYLIHTYAFQPKRVSALTGIIIDSTTANYAGNIGKRLEQLQLAGRCV</sequence>